<dbReference type="Proteomes" id="UP000887565">
    <property type="component" value="Unplaced"/>
</dbReference>
<sequence>MERSKSNKSSLTRDYEINCLVLKWKDNHHMLWIVGSITVLYSPLMLILRKSSVLAKENNRGEKSELKLCMKKLEIRFFRFAGINLDEEVPVVTRT</sequence>
<proteinExistence type="predicted"/>
<organism evidence="2 3">
    <name type="scientific">Romanomermis culicivorax</name>
    <name type="common">Nematode worm</name>
    <dbReference type="NCBI Taxonomy" id="13658"/>
    <lineage>
        <taxon>Eukaryota</taxon>
        <taxon>Metazoa</taxon>
        <taxon>Ecdysozoa</taxon>
        <taxon>Nematoda</taxon>
        <taxon>Enoplea</taxon>
        <taxon>Dorylaimia</taxon>
        <taxon>Mermithida</taxon>
        <taxon>Mermithoidea</taxon>
        <taxon>Mermithidae</taxon>
        <taxon>Romanomermis</taxon>
    </lineage>
</organism>
<name>A0A915LD70_ROMCU</name>
<reference evidence="3" key="1">
    <citation type="submission" date="2022-11" db="UniProtKB">
        <authorList>
            <consortium name="WormBaseParasite"/>
        </authorList>
    </citation>
    <scope>IDENTIFICATION</scope>
</reference>
<evidence type="ECO:0000313" key="2">
    <source>
        <dbReference type="Proteomes" id="UP000887565"/>
    </source>
</evidence>
<evidence type="ECO:0000313" key="3">
    <source>
        <dbReference type="WBParaSite" id="nRc.2.0.1.t47776-RA"/>
    </source>
</evidence>
<keyword evidence="1" id="KW-1133">Transmembrane helix</keyword>
<keyword evidence="1" id="KW-0812">Transmembrane</keyword>
<accession>A0A915LD70</accession>
<dbReference type="WBParaSite" id="nRc.2.0.1.t47776-RA">
    <property type="protein sequence ID" value="nRc.2.0.1.t47776-RA"/>
    <property type="gene ID" value="nRc.2.0.1.g47776"/>
</dbReference>
<dbReference type="AlphaFoldDB" id="A0A915LD70"/>
<evidence type="ECO:0000256" key="1">
    <source>
        <dbReference type="SAM" id="Phobius"/>
    </source>
</evidence>
<keyword evidence="1" id="KW-0472">Membrane</keyword>
<protein>
    <submittedName>
        <fullName evidence="3">Transmembrane protein</fullName>
    </submittedName>
</protein>
<keyword evidence="2" id="KW-1185">Reference proteome</keyword>
<feature type="transmembrane region" description="Helical" evidence="1">
    <location>
        <begin position="30"/>
        <end position="48"/>
    </location>
</feature>